<organism evidence="1 2">
    <name type="scientific">Euplotes crassus</name>
    <dbReference type="NCBI Taxonomy" id="5936"/>
    <lineage>
        <taxon>Eukaryota</taxon>
        <taxon>Sar</taxon>
        <taxon>Alveolata</taxon>
        <taxon>Ciliophora</taxon>
        <taxon>Intramacronucleata</taxon>
        <taxon>Spirotrichea</taxon>
        <taxon>Hypotrichia</taxon>
        <taxon>Euplotida</taxon>
        <taxon>Euplotidae</taxon>
        <taxon>Moneuplotes</taxon>
    </lineage>
</organism>
<dbReference type="EMBL" id="CAMPGE010000840">
    <property type="protein sequence ID" value="CAI2359600.1"/>
    <property type="molecule type" value="Genomic_DNA"/>
</dbReference>
<gene>
    <name evidence="1" type="ORF">ECRASSUSDP1_LOCUS892</name>
</gene>
<evidence type="ECO:0000313" key="2">
    <source>
        <dbReference type="Proteomes" id="UP001295684"/>
    </source>
</evidence>
<dbReference type="AlphaFoldDB" id="A0AAD1U1G2"/>
<protein>
    <submittedName>
        <fullName evidence="1">Uncharacterized protein</fullName>
    </submittedName>
</protein>
<comment type="caution">
    <text evidence="1">The sequence shown here is derived from an EMBL/GenBank/DDBJ whole genome shotgun (WGS) entry which is preliminary data.</text>
</comment>
<dbReference type="Proteomes" id="UP001295684">
    <property type="component" value="Unassembled WGS sequence"/>
</dbReference>
<keyword evidence="2" id="KW-1185">Reference proteome</keyword>
<name>A0AAD1U1G2_EUPCR</name>
<reference evidence="1" key="1">
    <citation type="submission" date="2023-07" db="EMBL/GenBank/DDBJ databases">
        <authorList>
            <consortium name="AG Swart"/>
            <person name="Singh M."/>
            <person name="Singh A."/>
            <person name="Seah K."/>
            <person name="Emmerich C."/>
        </authorList>
    </citation>
    <scope>NUCLEOTIDE SEQUENCE</scope>
    <source>
        <strain evidence="1">DP1</strain>
    </source>
</reference>
<evidence type="ECO:0000313" key="1">
    <source>
        <dbReference type="EMBL" id="CAI2359600.1"/>
    </source>
</evidence>
<sequence length="152" mass="17422">MSADITTQSLWDDSFCTVSEYYSQSPSTNDVYKWHSSESILTNSQELRSSRKEEMSINKTNTCSIKEPKIRYFHKITSSCEVSSKSRECSTSKNIESIQGLVANTMRSNKLGCSKFRSGQLKLSELKSKSWKERCNHNQTIDSPRLLMSLRK</sequence>
<accession>A0AAD1U1G2</accession>
<proteinExistence type="predicted"/>